<accession>A0A411HHU4</accession>
<dbReference type="InterPro" id="IPR009045">
    <property type="entry name" value="Zn_M74/Hedgehog-like"/>
</dbReference>
<dbReference type="InterPro" id="IPR052179">
    <property type="entry name" value="DD-CPase-like"/>
</dbReference>
<sequence length="186" mass="21194">MLPNISRSRLVTELKRQRELLQQAFALGVPRDYGKLRKLRPVREPSALLGIGVDTQGREQRLAPRAARAWQRTCSAASRDGITLQVVSAFRSIEYQLGIFQRKLDRGLSITEILRVNAAPGYSEHHSGRALDITTPGFAALEEEFENSAAFVWLQANAQRFGFHLSFPRGNPHGISYEPWHWCWRR</sequence>
<keyword evidence="2" id="KW-0121">Carboxypeptidase</keyword>
<dbReference type="Pfam" id="PF02557">
    <property type="entry name" value="VanY"/>
    <property type="match status" value="1"/>
</dbReference>
<evidence type="ECO:0000259" key="1">
    <source>
        <dbReference type="Pfam" id="PF02557"/>
    </source>
</evidence>
<dbReference type="GO" id="GO:0004180">
    <property type="term" value="F:carboxypeptidase activity"/>
    <property type="evidence" value="ECO:0007669"/>
    <property type="project" value="UniProtKB-KW"/>
</dbReference>
<evidence type="ECO:0000313" key="2">
    <source>
        <dbReference type="EMBL" id="QBB70089.1"/>
    </source>
</evidence>
<dbReference type="PANTHER" id="PTHR34385:SF1">
    <property type="entry name" value="PEPTIDOGLYCAN L-ALANYL-D-GLUTAMATE ENDOPEPTIDASE CWLK"/>
    <property type="match status" value="1"/>
</dbReference>
<dbReference type="InterPro" id="IPR003709">
    <property type="entry name" value="VanY-like_core_dom"/>
</dbReference>
<evidence type="ECO:0000313" key="3">
    <source>
        <dbReference type="Proteomes" id="UP000291562"/>
    </source>
</evidence>
<proteinExistence type="predicted"/>
<protein>
    <submittedName>
        <fullName evidence="2">D-alanyl-D-alanine carboxypeptidase family protein</fullName>
    </submittedName>
</protein>
<organism evidence="2 3">
    <name type="scientific">Pseudolysobacter antarcticus</name>
    <dbReference type="NCBI Taxonomy" id="2511995"/>
    <lineage>
        <taxon>Bacteria</taxon>
        <taxon>Pseudomonadati</taxon>
        <taxon>Pseudomonadota</taxon>
        <taxon>Gammaproteobacteria</taxon>
        <taxon>Lysobacterales</taxon>
        <taxon>Rhodanobacteraceae</taxon>
        <taxon>Pseudolysobacter</taxon>
    </lineage>
</organism>
<dbReference type="InterPro" id="IPR058193">
    <property type="entry name" value="VanY/YodJ_core_dom"/>
</dbReference>
<dbReference type="Proteomes" id="UP000291562">
    <property type="component" value="Chromosome"/>
</dbReference>
<keyword evidence="2" id="KW-0645">Protease</keyword>
<dbReference type="KEGG" id="xbc:ELE36_06765"/>
<dbReference type="SUPFAM" id="SSF55166">
    <property type="entry name" value="Hedgehog/DD-peptidase"/>
    <property type="match status" value="1"/>
</dbReference>
<name>A0A411HHU4_9GAMM</name>
<keyword evidence="3" id="KW-1185">Reference proteome</keyword>
<dbReference type="Gene3D" id="3.30.1380.10">
    <property type="match status" value="1"/>
</dbReference>
<gene>
    <name evidence="2" type="ORF">ELE36_06765</name>
</gene>
<keyword evidence="2" id="KW-0378">Hydrolase</keyword>
<feature type="domain" description="D-alanyl-D-alanine carboxypeptidase-like core" evidence="1">
    <location>
        <begin position="60"/>
        <end position="184"/>
    </location>
</feature>
<dbReference type="CDD" id="cd14852">
    <property type="entry name" value="LD-carboxypeptidase"/>
    <property type="match status" value="1"/>
</dbReference>
<dbReference type="PANTHER" id="PTHR34385">
    <property type="entry name" value="D-ALANYL-D-ALANINE CARBOXYPEPTIDASE"/>
    <property type="match status" value="1"/>
</dbReference>
<dbReference type="GO" id="GO:0006508">
    <property type="term" value="P:proteolysis"/>
    <property type="evidence" value="ECO:0007669"/>
    <property type="project" value="InterPro"/>
</dbReference>
<dbReference type="AlphaFoldDB" id="A0A411HHU4"/>
<dbReference type="OrthoDB" id="9792074at2"/>
<dbReference type="EMBL" id="CP035704">
    <property type="protein sequence ID" value="QBB70089.1"/>
    <property type="molecule type" value="Genomic_DNA"/>
</dbReference>
<reference evidence="2 3" key="1">
    <citation type="submission" date="2019-01" db="EMBL/GenBank/DDBJ databases">
        <title>Pseudolysobacter antarctica gen. nov., sp. nov., isolated from Fildes Peninsula, Antarctica.</title>
        <authorList>
            <person name="Wei Z."/>
            <person name="Peng F."/>
        </authorList>
    </citation>
    <scope>NUCLEOTIDE SEQUENCE [LARGE SCALE GENOMIC DNA]</scope>
    <source>
        <strain evidence="2 3">AQ6-296</strain>
    </source>
</reference>